<protein>
    <submittedName>
        <fullName evidence="1">Uncharacterized protein</fullName>
    </submittedName>
</protein>
<name>A0AA39LR67_9BILA</name>
<proteinExistence type="predicted"/>
<organism evidence="1 2">
    <name type="scientific">Steinernema hermaphroditum</name>
    <dbReference type="NCBI Taxonomy" id="289476"/>
    <lineage>
        <taxon>Eukaryota</taxon>
        <taxon>Metazoa</taxon>
        <taxon>Ecdysozoa</taxon>
        <taxon>Nematoda</taxon>
        <taxon>Chromadorea</taxon>
        <taxon>Rhabditida</taxon>
        <taxon>Tylenchina</taxon>
        <taxon>Panagrolaimomorpha</taxon>
        <taxon>Strongyloidoidea</taxon>
        <taxon>Steinernematidae</taxon>
        <taxon>Steinernema</taxon>
    </lineage>
</organism>
<dbReference type="EMBL" id="JAUCMV010000004">
    <property type="protein sequence ID" value="KAK0406294.1"/>
    <property type="molecule type" value="Genomic_DNA"/>
</dbReference>
<accession>A0AA39LR67</accession>
<dbReference type="Proteomes" id="UP001175271">
    <property type="component" value="Unassembled WGS sequence"/>
</dbReference>
<dbReference type="AlphaFoldDB" id="A0AA39LR67"/>
<sequence length="85" mass="9737">MRSTSAEAYLRLSRRPHSRPYFDGRISPRRIGRFTENNTITSCPHASCSGLLQVHSMLHHMVSAIFYLDGYGQDSSNLLIYSLYQ</sequence>
<evidence type="ECO:0000313" key="2">
    <source>
        <dbReference type="Proteomes" id="UP001175271"/>
    </source>
</evidence>
<keyword evidence="2" id="KW-1185">Reference proteome</keyword>
<comment type="caution">
    <text evidence="1">The sequence shown here is derived from an EMBL/GenBank/DDBJ whole genome shotgun (WGS) entry which is preliminary data.</text>
</comment>
<reference evidence="1" key="1">
    <citation type="submission" date="2023-06" db="EMBL/GenBank/DDBJ databases">
        <title>Genomic analysis of the entomopathogenic nematode Steinernema hermaphroditum.</title>
        <authorList>
            <person name="Schwarz E.M."/>
            <person name="Heppert J.K."/>
            <person name="Baniya A."/>
            <person name="Schwartz H.T."/>
            <person name="Tan C.-H."/>
            <person name="Antoshechkin I."/>
            <person name="Sternberg P.W."/>
            <person name="Goodrich-Blair H."/>
            <person name="Dillman A.R."/>
        </authorList>
    </citation>
    <scope>NUCLEOTIDE SEQUENCE</scope>
    <source>
        <strain evidence="1">PS9179</strain>
        <tissue evidence="1">Whole animal</tissue>
    </source>
</reference>
<evidence type="ECO:0000313" key="1">
    <source>
        <dbReference type="EMBL" id="KAK0406294.1"/>
    </source>
</evidence>
<gene>
    <name evidence="1" type="ORF">QR680_018485</name>
</gene>